<gene>
    <name evidence="1" type="ORF">OESDEN_13734</name>
</gene>
<dbReference type="EMBL" id="KN560178">
    <property type="protein sequence ID" value="KHJ86511.1"/>
    <property type="molecule type" value="Genomic_DNA"/>
</dbReference>
<reference evidence="1 2" key="1">
    <citation type="submission" date="2014-03" db="EMBL/GenBank/DDBJ databases">
        <title>Draft genome of the hookworm Oesophagostomum dentatum.</title>
        <authorList>
            <person name="Mitreva M."/>
        </authorList>
    </citation>
    <scope>NUCLEOTIDE SEQUENCE [LARGE SCALE GENOMIC DNA]</scope>
    <source>
        <strain evidence="1 2">OD-Hann</strain>
    </source>
</reference>
<evidence type="ECO:0000313" key="1">
    <source>
        <dbReference type="EMBL" id="KHJ86511.1"/>
    </source>
</evidence>
<dbReference type="AlphaFoldDB" id="A0A0B1SRJ1"/>
<proteinExistence type="predicted"/>
<dbReference type="Proteomes" id="UP000053660">
    <property type="component" value="Unassembled WGS sequence"/>
</dbReference>
<keyword evidence="2" id="KW-1185">Reference proteome</keyword>
<dbReference type="OrthoDB" id="5835159at2759"/>
<protein>
    <submittedName>
        <fullName evidence="1">Uncharacterized protein</fullName>
    </submittedName>
</protein>
<accession>A0A0B1SRJ1</accession>
<feature type="non-terminal residue" evidence="1">
    <location>
        <position position="131"/>
    </location>
</feature>
<organism evidence="1 2">
    <name type="scientific">Oesophagostomum dentatum</name>
    <name type="common">Nodular worm</name>
    <dbReference type="NCBI Taxonomy" id="61180"/>
    <lineage>
        <taxon>Eukaryota</taxon>
        <taxon>Metazoa</taxon>
        <taxon>Ecdysozoa</taxon>
        <taxon>Nematoda</taxon>
        <taxon>Chromadorea</taxon>
        <taxon>Rhabditida</taxon>
        <taxon>Rhabditina</taxon>
        <taxon>Rhabditomorpha</taxon>
        <taxon>Strongyloidea</taxon>
        <taxon>Strongylidae</taxon>
        <taxon>Oesophagostomum</taxon>
    </lineage>
</organism>
<sequence length="131" mass="15413">MPVSMASLAVNLKLVQNFVLTDFDNEIILRSLRCPVETTMTQLLAGEDKCRFPGYKVRDSIRDFILTKKQYEDTYWVHRRISMNDLFYKDVFSEFMLDYVNPLYDDLKTRFVIHFVVSVGDVFKDSTHAPK</sequence>
<evidence type="ECO:0000313" key="2">
    <source>
        <dbReference type="Proteomes" id="UP000053660"/>
    </source>
</evidence>
<name>A0A0B1SRJ1_OESDE</name>